<protein>
    <recommendedName>
        <fullName evidence="3">LGFP repeat-containing protein</fullName>
    </recommendedName>
</protein>
<dbReference type="Proteomes" id="UP000626982">
    <property type="component" value="Unassembled WGS sequence"/>
</dbReference>
<evidence type="ECO:0008006" key="3">
    <source>
        <dbReference type="Google" id="ProtNLM"/>
    </source>
</evidence>
<evidence type="ECO:0000313" key="1">
    <source>
        <dbReference type="EMBL" id="GGN80349.1"/>
    </source>
</evidence>
<reference evidence="2" key="1">
    <citation type="journal article" date="2019" name="Int. J. Syst. Evol. Microbiol.">
        <title>The Global Catalogue of Microorganisms (GCM) 10K type strain sequencing project: providing services to taxonomists for standard genome sequencing and annotation.</title>
        <authorList>
            <consortium name="The Broad Institute Genomics Platform"/>
            <consortium name="The Broad Institute Genome Sequencing Center for Infectious Disease"/>
            <person name="Wu L."/>
            <person name="Ma J."/>
        </authorList>
    </citation>
    <scope>NUCLEOTIDE SEQUENCE [LARGE SCALE GENOMIC DNA]</scope>
    <source>
        <strain evidence="2">CGMCC 1.6960</strain>
    </source>
</reference>
<sequence>MASDFDPGFIISDEQFFDGLAMGGAQIQSFLDSQVRACERGYTCLKDYSQHTPQMPASLYCSSMPQRTDQSAAAIIYHVARACDISPKVLLVLLQKEQSLVTLTAPSPVRYERATGFACPDTAPCDASFGGFFYQIYYAARQFQRYAEHPTNYQHRAGHVNRVLYNPNADCGSSQVFIRNQATAGLYNYTPYQPNASALRNLYGTGDACSAYGNRNFWRMWTDWFGSPTGVGPLVRVDGTSEHYLIDGSTRFRFTSTALVGEFSRLSSVQAVSRAWLGTTRDGGELSRVLRSSDGRTFFVDESKRFQFSSCAQMEAWGYRCGGPTVSAGILDGLQDGGRLNDLVGWEGAWWQVAGGERREVADTAVLGAMGMSYTNSWMSPGALDHLRIGPPLLAPGWGVRDAGRTQALMGGGNGTIVALDAGQARLSAFAGFAVASEQSLAAGRAEATALPNRIDYGDTAWIVTDRGVLQVSEDQYGGDAFFTDLAYPALRGVPQAGATSARDHFQAEVGSSTAWLITGGKRQPIAVAQVPAQASQRGLSSTIHRGAPGYLSWIPEHSDFAAGSLLRDELSGQLLLTSRSTTIRVDSIASLAQLGLSTEATTVSRSVRNGLPPVGPVLDDPGVTCEGTSALGSGGRLVGFSSASSRDAWRFTYETLPADVCRLLRQSGVQTGPVVTDPAGALWLIEAGVRRPIDTARTADRIAAASGVARASISGTTLYLLPRGPMVTPYWYTGSHVQGHGQAVSYMVDQGRLLTTNSTVMWELGFAHRPTGVPIEAIQVSNRSGSLQSTLISCGGIAYAAVDQRLMRFPWRTALEYGDRFAEVSSTLCGKVPVAGWMSQYIRDTSGQAWLVAGGSRTRVSSVPTGSFAPVVDQTMLSAIPAR</sequence>
<evidence type="ECO:0000313" key="2">
    <source>
        <dbReference type="Proteomes" id="UP000626982"/>
    </source>
</evidence>
<dbReference type="EMBL" id="BMLM01000001">
    <property type="protein sequence ID" value="GGN80349.1"/>
    <property type="molecule type" value="Genomic_DNA"/>
</dbReference>
<name>A0ABQ2KFT7_9MICO</name>
<proteinExistence type="predicted"/>
<organism evidence="1 2">
    <name type="scientific">Agrococcus terreus</name>
    <dbReference type="NCBI Taxonomy" id="574649"/>
    <lineage>
        <taxon>Bacteria</taxon>
        <taxon>Bacillati</taxon>
        <taxon>Actinomycetota</taxon>
        <taxon>Actinomycetes</taxon>
        <taxon>Micrococcales</taxon>
        <taxon>Microbacteriaceae</taxon>
        <taxon>Agrococcus</taxon>
    </lineage>
</organism>
<gene>
    <name evidence="1" type="ORF">GCM10010968_08110</name>
</gene>
<keyword evidence="2" id="KW-1185">Reference proteome</keyword>
<accession>A0ABQ2KFT7</accession>
<comment type="caution">
    <text evidence="1">The sequence shown here is derived from an EMBL/GenBank/DDBJ whole genome shotgun (WGS) entry which is preliminary data.</text>
</comment>